<dbReference type="EMBL" id="GG666494">
    <property type="protein sequence ID" value="EEN62714.1"/>
    <property type="molecule type" value="Genomic_DNA"/>
</dbReference>
<dbReference type="STRING" id="7739.C3YAG6"/>
<protein>
    <recommendedName>
        <fullName evidence="4">SH3 domain-containing protein</fullName>
    </recommendedName>
</protein>
<evidence type="ECO:0000256" key="2">
    <source>
        <dbReference type="ARBA" id="ARBA00022999"/>
    </source>
</evidence>
<dbReference type="InParanoid" id="C3YAG6"/>
<dbReference type="Pfam" id="PF00018">
    <property type="entry name" value="SH3_1"/>
    <property type="match status" value="1"/>
</dbReference>
<dbReference type="InterPro" id="IPR036028">
    <property type="entry name" value="SH3-like_dom_sf"/>
</dbReference>
<dbReference type="InterPro" id="IPR043539">
    <property type="entry name" value="Grb2-like"/>
</dbReference>
<dbReference type="eggNOG" id="KOG0197">
    <property type="taxonomic scope" value="Eukaryota"/>
</dbReference>
<accession>C3YAG6</accession>
<feature type="non-terminal residue" evidence="5">
    <location>
        <position position="1"/>
    </location>
</feature>
<dbReference type="CDD" id="cd11769">
    <property type="entry name" value="SH3_CSK"/>
    <property type="match status" value="1"/>
</dbReference>
<evidence type="ECO:0000313" key="5">
    <source>
        <dbReference type="EMBL" id="EEN62714.1"/>
    </source>
</evidence>
<dbReference type="SUPFAM" id="SSF50044">
    <property type="entry name" value="SH3-domain"/>
    <property type="match status" value="1"/>
</dbReference>
<dbReference type="PROSITE" id="PS50002">
    <property type="entry name" value="SH3"/>
    <property type="match status" value="1"/>
</dbReference>
<name>C3YAG6_BRAFL</name>
<proteinExistence type="predicted"/>
<organism>
    <name type="scientific">Branchiostoma floridae</name>
    <name type="common">Florida lancelet</name>
    <name type="synonym">Amphioxus</name>
    <dbReference type="NCBI Taxonomy" id="7739"/>
    <lineage>
        <taxon>Eukaryota</taxon>
        <taxon>Metazoa</taxon>
        <taxon>Chordata</taxon>
        <taxon>Cephalochordata</taxon>
        <taxon>Leptocardii</taxon>
        <taxon>Amphioxiformes</taxon>
        <taxon>Branchiostomatidae</taxon>
        <taxon>Branchiostoma</taxon>
    </lineage>
</organism>
<dbReference type="AlphaFoldDB" id="C3YAG6"/>
<reference evidence="5" key="1">
    <citation type="journal article" date="2008" name="Nature">
        <title>The amphioxus genome and the evolution of the chordate karyotype.</title>
        <authorList>
            <consortium name="US DOE Joint Genome Institute (JGI-PGF)"/>
            <person name="Putnam N.H."/>
            <person name="Butts T."/>
            <person name="Ferrier D.E.K."/>
            <person name="Furlong R.F."/>
            <person name="Hellsten U."/>
            <person name="Kawashima T."/>
            <person name="Robinson-Rechavi M."/>
            <person name="Shoguchi E."/>
            <person name="Terry A."/>
            <person name="Yu J.-K."/>
            <person name="Benito-Gutierrez E.L."/>
            <person name="Dubchak I."/>
            <person name="Garcia-Fernandez J."/>
            <person name="Gibson-Brown J.J."/>
            <person name="Grigoriev I.V."/>
            <person name="Horton A.C."/>
            <person name="de Jong P.J."/>
            <person name="Jurka J."/>
            <person name="Kapitonov V.V."/>
            <person name="Kohara Y."/>
            <person name="Kuroki Y."/>
            <person name="Lindquist E."/>
            <person name="Lucas S."/>
            <person name="Osoegawa K."/>
            <person name="Pennacchio L.A."/>
            <person name="Salamov A.A."/>
            <person name="Satou Y."/>
            <person name="Sauka-Spengler T."/>
            <person name="Schmutz J."/>
            <person name="Shin-I T."/>
            <person name="Toyoda A."/>
            <person name="Bronner-Fraser M."/>
            <person name="Fujiyama A."/>
            <person name="Holland L.Z."/>
            <person name="Holland P.W.H."/>
            <person name="Satoh N."/>
            <person name="Rokhsar D.S."/>
        </authorList>
    </citation>
    <scope>NUCLEOTIDE SEQUENCE [LARGE SCALE GENOMIC DNA]</scope>
    <source>
        <strain evidence="5">S238N-H82</strain>
        <tissue evidence="5">Testes</tissue>
    </source>
</reference>
<dbReference type="SMART" id="SM00326">
    <property type="entry name" value="SH3"/>
    <property type="match status" value="1"/>
</dbReference>
<dbReference type="PRINTS" id="PR00452">
    <property type="entry name" value="SH3DOMAIN"/>
</dbReference>
<dbReference type="InterPro" id="IPR001452">
    <property type="entry name" value="SH3_domain"/>
</dbReference>
<gene>
    <name evidence="5" type="ORF">BRAFLDRAFT_209429</name>
</gene>
<dbReference type="Gene3D" id="2.30.30.40">
    <property type="entry name" value="SH3 Domains"/>
    <property type="match status" value="1"/>
</dbReference>
<keyword evidence="1 3" id="KW-0728">SH3 domain</keyword>
<evidence type="ECO:0000256" key="3">
    <source>
        <dbReference type="PROSITE-ProRule" id="PRU00192"/>
    </source>
</evidence>
<sequence length="70" mass="8178">QGRWVPGTECLAKYNFQGNDSEDLPFNKGEILTIVKSRDPNWYRARTKDGREGMIPFNYVEEQVKLKDMP</sequence>
<keyword evidence="2" id="KW-0727">SH2 domain</keyword>
<feature type="domain" description="SH3" evidence="4">
    <location>
        <begin position="5"/>
        <end position="65"/>
    </location>
</feature>
<dbReference type="PANTHER" id="PTHR46037">
    <property type="entry name" value="PROTEIN ENHANCER OF SEVENLESS 2B"/>
    <property type="match status" value="1"/>
</dbReference>
<evidence type="ECO:0000256" key="1">
    <source>
        <dbReference type="ARBA" id="ARBA00022443"/>
    </source>
</evidence>
<evidence type="ECO:0000259" key="4">
    <source>
        <dbReference type="PROSITE" id="PS50002"/>
    </source>
</evidence>